<dbReference type="EMBL" id="ACGS02000046">
    <property type="protein sequence ID" value="EFZ34037.1"/>
    <property type="molecule type" value="Genomic_DNA"/>
</dbReference>
<protein>
    <submittedName>
        <fullName evidence="1">Uncharacterized protein</fullName>
    </submittedName>
</protein>
<dbReference type="PATRIC" id="fig|525362.12.peg.1654"/>
<reference evidence="1 2" key="1">
    <citation type="submission" date="2011-01" db="EMBL/GenBank/DDBJ databases">
        <authorList>
            <person name="Muzny D."/>
            <person name="Qin X."/>
            <person name="Buhay C."/>
            <person name="Dugan-Rocha S."/>
            <person name="Ding Y."/>
            <person name="Chen G."/>
            <person name="Hawes A."/>
            <person name="Holder M."/>
            <person name="Jhangiani S."/>
            <person name="Johnson A."/>
            <person name="Khan Z."/>
            <person name="Li Z."/>
            <person name="Liu W."/>
            <person name="Liu X."/>
            <person name="Perez L."/>
            <person name="Shen H."/>
            <person name="Wang Q."/>
            <person name="Watt J."/>
            <person name="Xi L."/>
            <person name="Xin Y."/>
            <person name="Zhou J."/>
            <person name="Deng J."/>
            <person name="Jiang H."/>
            <person name="Liu Y."/>
            <person name="Qu J."/>
            <person name="Song X.-Z."/>
            <person name="Zhang L."/>
            <person name="Villasana D."/>
            <person name="Johnson A."/>
            <person name="Liu J."/>
            <person name="Liyanage D."/>
            <person name="Lorensuhewa L."/>
            <person name="Robinson T."/>
            <person name="Song A."/>
            <person name="Song B.-B."/>
            <person name="Dinh H."/>
            <person name="Thornton R."/>
            <person name="Coyle M."/>
            <person name="Francisco L."/>
            <person name="Jackson L."/>
            <person name="Javaid M."/>
            <person name="Korchina V."/>
            <person name="Kovar C."/>
            <person name="Mata R."/>
            <person name="Mathew T."/>
            <person name="Ngo R."/>
            <person name="Nguyen L."/>
            <person name="Nguyen N."/>
            <person name="Okwuonu G."/>
            <person name="Ongeri F."/>
            <person name="Pham C."/>
            <person name="Simmons D."/>
            <person name="Wilczek-Boney K."/>
            <person name="Hale W."/>
            <person name="Jakkamsetti A."/>
            <person name="Pham P."/>
            <person name="Ruth R."/>
            <person name="San Lucas F."/>
            <person name="Warren J."/>
            <person name="Zhang J."/>
            <person name="Zhao Z."/>
            <person name="Zhou C."/>
            <person name="Zhu D."/>
            <person name="Lee S."/>
            <person name="Bess C."/>
            <person name="Blankenburg K."/>
            <person name="Forbes L."/>
            <person name="Fu Q."/>
            <person name="Gubbala S."/>
            <person name="Hirani K."/>
            <person name="Jayaseelan J.C."/>
            <person name="Lara F."/>
            <person name="Munidasa M."/>
            <person name="Palculict T."/>
            <person name="Patil S."/>
            <person name="Pu L.-L."/>
            <person name="Saada N."/>
            <person name="Tang L."/>
            <person name="Weissenberger G."/>
            <person name="Zhu Y."/>
            <person name="Hemphill L."/>
            <person name="Shang Y."/>
            <person name="Youmans B."/>
            <person name="Ayvaz T."/>
            <person name="Ross M."/>
            <person name="Santibanez J."/>
            <person name="Aqrawi P."/>
            <person name="Gross S."/>
            <person name="Joshi V."/>
            <person name="Fowler G."/>
            <person name="Nazareth L."/>
            <person name="Reid J."/>
            <person name="Worley K."/>
            <person name="Petrosino J."/>
            <person name="Highlander S."/>
            <person name="Gibbs R."/>
        </authorList>
    </citation>
    <scope>NUCLEOTIDE SEQUENCE [LARGE SCALE GENOMIC DNA]</scope>
    <source>
        <strain evidence="1 2">ATCC 25644</strain>
    </source>
</reference>
<dbReference type="HOGENOM" id="CLU_2700161_0_0_9"/>
<organism evidence="1 2">
    <name type="scientific">Ligilactobacillus ruminis ATCC 25644</name>
    <dbReference type="NCBI Taxonomy" id="525362"/>
    <lineage>
        <taxon>Bacteria</taxon>
        <taxon>Bacillati</taxon>
        <taxon>Bacillota</taxon>
        <taxon>Bacilli</taxon>
        <taxon>Lactobacillales</taxon>
        <taxon>Lactobacillaceae</taxon>
        <taxon>Ligilactobacillus</taxon>
    </lineage>
</organism>
<sequence>METECGISKNIAKKLEKILTINFFINIIALIKPTKGIKYKGVVEMNCDMNKKHKSFQYASLFARLIIIKDSGM</sequence>
<comment type="caution">
    <text evidence="1">The sequence shown here is derived from an EMBL/GenBank/DDBJ whole genome shotgun (WGS) entry which is preliminary data.</text>
</comment>
<proteinExistence type="predicted"/>
<evidence type="ECO:0000313" key="2">
    <source>
        <dbReference type="Proteomes" id="UP000004099"/>
    </source>
</evidence>
<dbReference type="Proteomes" id="UP000004099">
    <property type="component" value="Unassembled WGS sequence"/>
</dbReference>
<gene>
    <name evidence="1" type="ORF">HMPREF0542_11896</name>
</gene>
<name>E7FSL9_9LACO</name>
<evidence type="ECO:0000313" key="1">
    <source>
        <dbReference type="EMBL" id="EFZ34037.1"/>
    </source>
</evidence>
<dbReference type="AlphaFoldDB" id="E7FSL9"/>
<accession>E7FSL9</accession>